<dbReference type="STRING" id="1552123.EP57_12295"/>
<protein>
    <submittedName>
        <fullName evidence="3">Crp/Fnr family transcriptional regulator</fullName>
    </submittedName>
</protein>
<reference evidence="2 5" key="1">
    <citation type="submission" date="2014-05" db="EMBL/GenBank/DDBJ databases">
        <title>Novel Listeriaceae from food processing environments.</title>
        <authorList>
            <person name="den Bakker H.C."/>
        </authorList>
    </citation>
    <scope>NUCLEOTIDE SEQUENCE [LARGE SCALE GENOMIC DNA]</scope>
    <source>
        <strain evidence="2 5">FSL A5-0281</strain>
    </source>
</reference>
<evidence type="ECO:0000313" key="5">
    <source>
        <dbReference type="Proteomes" id="UP000029844"/>
    </source>
</evidence>
<dbReference type="InterPro" id="IPR014710">
    <property type="entry name" value="RmlC-like_jellyroll"/>
</dbReference>
<dbReference type="SUPFAM" id="SSF51206">
    <property type="entry name" value="cAMP-binding domain-like"/>
    <property type="match status" value="1"/>
</dbReference>
<dbReference type="EMBL" id="JNFA01000025">
    <property type="protein sequence ID" value="KGL39835.1"/>
    <property type="molecule type" value="Genomic_DNA"/>
</dbReference>
<dbReference type="OrthoDB" id="2362830at2"/>
<gene>
    <name evidence="2" type="ORF">EP57_12295</name>
    <name evidence="3" type="ORF">HB902_08845</name>
    <name evidence="4" type="ORF">HCA52_05290</name>
</gene>
<keyword evidence="5" id="KW-1185">Reference proteome</keyword>
<evidence type="ECO:0000313" key="6">
    <source>
        <dbReference type="Proteomes" id="UP000539064"/>
    </source>
</evidence>
<sequence>MLEVYDFLTTSQGLAQEYTETIHFSEDEIIYQYDWSKNNHFLLMRQGVARIEIYRKRRWEFDTFISIDEFGGIENLIKNRLFSTNIKYRIVAASDGEALMVDREFFLDHMYANPALFHKVLENVTLHQIMTAHNFREKKSPLKQRLADIVLEFIMFASVPIKDNHVTLPFTFSEEIISSALKVPIHHIQSILNFLEKEKIITREHEFEVIDYVRLGKLSNLNPETCRNNTFGEVDLQEAN</sequence>
<organism evidence="2 5">
    <name type="scientific">Listeria booriae</name>
    <dbReference type="NCBI Taxonomy" id="1552123"/>
    <lineage>
        <taxon>Bacteria</taxon>
        <taxon>Bacillati</taxon>
        <taxon>Bacillota</taxon>
        <taxon>Bacilli</taxon>
        <taxon>Bacillales</taxon>
        <taxon>Listeriaceae</taxon>
        <taxon>Listeria</taxon>
    </lineage>
</organism>
<dbReference type="RefSeq" id="WP_036087049.1">
    <property type="nucleotide sequence ID" value="NZ_CBCSHQ010000021.1"/>
</dbReference>
<dbReference type="Proteomes" id="UP000539064">
    <property type="component" value="Unassembled WGS sequence"/>
</dbReference>
<accession>A0A099W6T2</accession>
<dbReference type="InterPro" id="IPR036390">
    <property type="entry name" value="WH_DNA-bd_sf"/>
</dbReference>
<dbReference type="GeneID" id="58718133"/>
<dbReference type="AlphaFoldDB" id="A0A099W6T2"/>
<name>A0A099W6T2_9LIST</name>
<proteinExistence type="predicted"/>
<dbReference type="Proteomes" id="UP000029844">
    <property type="component" value="Unassembled WGS sequence"/>
</dbReference>
<dbReference type="Gene3D" id="2.60.120.10">
    <property type="entry name" value="Jelly Rolls"/>
    <property type="match status" value="1"/>
</dbReference>
<evidence type="ECO:0000313" key="4">
    <source>
        <dbReference type="EMBL" id="MBC1792824.1"/>
    </source>
</evidence>
<dbReference type="SUPFAM" id="SSF46785">
    <property type="entry name" value="Winged helix' DNA-binding domain"/>
    <property type="match status" value="1"/>
</dbReference>
<dbReference type="EMBL" id="JAARVG010000004">
    <property type="protein sequence ID" value="MBC1792824.1"/>
    <property type="molecule type" value="Genomic_DNA"/>
</dbReference>
<dbReference type="EMBL" id="JAARRW010000003">
    <property type="protein sequence ID" value="MBC1562182.1"/>
    <property type="molecule type" value="Genomic_DNA"/>
</dbReference>
<keyword evidence="1" id="KW-0010">Activator</keyword>
<comment type="caution">
    <text evidence="2">The sequence shown here is derived from an EMBL/GenBank/DDBJ whole genome shotgun (WGS) entry which is preliminary data.</text>
</comment>
<dbReference type="eggNOG" id="COG0664">
    <property type="taxonomic scope" value="Bacteria"/>
</dbReference>
<evidence type="ECO:0000313" key="7">
    <source>
        <dbReference type="Proteomes" id="UP000541955"/>
    </source>
</evidence>
<evidence type="ECO:0000256" key="1">
    <source>
        <dbReference type="ARBA" id="ARBA00023159"/>
    </source>
</evidence>
<evidence type="ECO:0000313" key="2">
    <source>
        <dbReference type="EMBL" id="KGL39835.1"/>
    </source>
</evidence>
<reference evidence="6 7" key="2">
    <citation type="submission" date="2020-03" db="EMBL/GenBank/DDBJ databases">
        <title>Soil Listeria distribution.</title>
        <authorList>
            <person name="Liao J."/>
            <person name="Wiedmann M."/>
        </authorList>
    </citation>
    <scope>NUCLEOTIDE SEQUENCE [LARGE SCALE GENOMIC DNA]</scope>
    <source>
        <strain evidence="4 6">FSL L7-0978</strain>
        <strain evidence="3 7">FSL L7-1387</strain>
    </source>
</reference>
<dbReference type="Proteomes" id="UP000541955">
    <property type="component" value="Unassembled WGS sequence"/>
</dbReference>
<evidence type="ECO:0000313" key="3">
    <source>
        <dbReference type="EMBL" id="MBC1562182.1"/>
    </source>
</evidence>
<dbReference type="InterPro" id="IPR018490">
    <property type="entry name" value="cNMP-bd_dom_sf"/>
</dbReference>